<evidence type="ECO:0000313" key="5">
    <source>
        <dbReference type="EMBL" id="MCO4293860.1"/>
    </source>
</evidence>
<name>A0A9X2JEE1_9SPHI</name>
<keyword evidence="6" id="KW-1185">Reference proteome</keyword>
<evidence type="ECO:0000256" key="1">
    <source>
        <dbReference type="ARBA" id="ARBA00023015"/>
    </source>
</evidence>
<keyword evidence="2" id="KW-0238">DNA-binding</keyword>
<dbReference type="GO" id="GO:0003700">
    <property type="term" value="F:DNA-binding transcription factor activity"/>
    <property type="evidence" value="ECO:0007669"/>
    <property type="project" value="InterPro"/>
</dbReference>
<dbReference type="AlphaFoldDB" id="A0A9X2JEE1"/>
<dbReference type="RefSeq" id="WP_252588520.1">
    <property type="nucleotide sequence ID" value="NZ_JAMWYS010000045.1"/>
</dbReference>
<dbReference type="PANTHER" id="PTHR43280:SF2">
    <property type="entry name" value="HTH-TYPE TRANSCRIPTIONAL REGULATOR EXSA"/>
    <property type="match status" value="1"/>
</dbReference>
<dbReference type="Pfam" id="PF12833">
    <property type="entry name" value="HTH_18"/>
    <property type="match status" value="1"/>
</dbReference>
<keyword evidence="1" id="KW-0805">Transcription regulation</keyword>
<gene>
    <name evidence="5" type="ORF">NF867_13405</name>
</gene>
<keyword evidence="3" id="KW-0804">Transcription</keyword>
<dbReference type="Gene3D" id="1.10.10.60">
    <property type="entry name" value="Homeodomain-like"/>
    <property type="match status" value="2"/>
</dbReference>
<sequence>MGFKYDFLESERERIQAIYNYTNTNYKNKIELKEIAAVAKISPNSFCKFFKSPSRKTYTQFINEIRVGHACKLLIENRLTVKEVCYESGFCNFASFHKYFREITGKSPLKYQQTFEASTPLRLTNVEKHRF</sequence>
<dbReference type="SUPFAM" id="SSF46689">
    <property type="entry name" value="Homeodomain-like"/>
    <property type="match status" value="2"/>
</dbReference>
<dbReference type="EMBL" id="JAMWYS010000045">
    <property type="protein sequence ID" value="MCO4293860.1"/>
    <property type="molecule type" value="Genomic_DNA"/>
</dbReference>
<dbReference type="PROSITE" id="PS00041">
    <property type="entry name" value="HTH_ARAC_FAMILY_1"/>
    <property type="match status" value="1"/>
</dbReference>
<dbReference type="SMART" id="SM00342">
    <property type="entry name" value="HTH_ARAC"/>
    <property type="match status" value="1"/>
</dbReference>
<proteinExistence type="predicted"/>
<organism evidence="5 6">
    <name type="scientific">Solitalea agri</name>
    <dbReference type="NCBI Taxonomy" id="2953739"/>
    <lineage>
        <taxon>Bacteria</taxon>
        <taxon>Pseudomonadati</taxon>
        <taxon>Bacteroidota</taxon>
        <taxon>Sphingobacteriia</taxon>
        <taxon>Sphingobacteriales</taxon>
        <taxon>Sphingobacteriaceae</taxon>
        <taxon>Solitalea</taxon>
    </lineage>
</organism>
<evidence type="ECO:0000256" key="2">
    <source>
        <dbReference type="ARBA" id="ARBA00023125"/>
    </source>
</evidence>
<reference evidence="5" key="1">
    <citation type="submission" date="2022-06" db="EMBL/GenBank/DDBJ databases">
        <title>Solitalea sp. MAHUQ-68 isolated from rhizospheric soil.</title>
        <authorList>
            <person name="Huq M.A."/>
        </authorList>
    </citation>
    <scope>NUCLEOTIDE SEQUENCE</scope>
    <source>
        <strain evidence="5">MAHUQ-68</strain>
    </source>
</reference>
<protein>
    <submittedName>
        <fullName evidence="5">Helix-turn-helix domain-containing protein</fullName>
    </submittedName>
</protein>
<feature type="domain" description="HTH araC/xylS-type" evidence="4">
    <location>
        <begin position="16"/>
        <end position="114"/>
    </location>
</feature>
<dbReference type="Proteomes" id="UP001155182">
    <property type="component" value="Unassembled WGS sequence"/>
</dbReference>
<dbReference type="GO" id="GO:0043565">
    <property type="term" value="F:sequence-specific DNA binding"/>
    <property type="evidence" value="ECO:0007669"/>
    <property type="project" value="InterPro"/>
</dbReference>
<dbReference type="PROSITE" id="PS01124">
    <property type="entry name" value="HTH_ARAC_FAMILY_2"/>
    <property type="match status" value="1"/>
</dbReference>
<dbReference type="InterPro" id="IPR009057">
    <property type="entry name" value="Homeodomain-like_sf"/>
</dbReference>
<evidence type="ECO:0000313" key="6">
    <source>
        <dbReference type="Proteomes" id="UP001155182"/>
    </source>
</evidence>
<accession>A0A9X2JEE1</accession>
<dbReference type="InterPro" id="IPR018060">
    <property type="entry name" value="HTH_AraC"/>
</dbReference>
<dbReference type="PANTHER" id="PTHR43280">
    <property type="entry name" value="ARAC-FAMILY TRANSCRIPTIONAL REGULATOR"/>
    <property type="match status" value="1"/>
</dbReference>
<evidence type="ECO:0000259" key="4">
    <source>
        <dbReference type="PROSITE" id="PS01124"/>
    </source>
</evidence>
<evidence type="ECO:0000256" key="3">
    <source>
        <dbReference type="ARBA" id="ARBA00023163"/>
    </source>
</evidence>
<comment type="caution">
    <text evidence="5">The sequence shown here is derived from an EMBL/GenBank/DDBJ whole genome shotgun (WGS) entry which is preliminary data.</text>
</comment>
<dbReference type="InterPro" id="IPR018062">
    <property type="entry name" value="HTH_AraC-typ_CS"/>
</dbReference>